<evidence type="ECO:0000259" key="12">
    <source>
        <dbReference type="PROSITE" id="PS50102"/>
    </source>
</evidence>
<dbReference type="GO" id="GO:0003723">
    <property type="term" value="F:RNA binding"/>
    <property type="evidence" value="ECO:0007669"/>
    <property type="project" value="UniProtKB-UniRule"/>
</dbReference>
<dbReference type="GO" id="GO:0005634">
    <property type="term" value="C:nucleus"/>
    <property type="evidence" value="ECO:0007669"/>
    <property type="project" value="UniProtKB-SubCell"/>
</dbReference>
<dbReference type="InterPro" id="IPR036443">
    <property type="entry name" value="Znf_RanBP2_sf"/>
</dbReference>
<evidence type="ECO:0000259" key="13">
    <source>
        <dbReference type="PROSITE" id="PS50199"/>
    </source>
</evidence>
<dbReference type="PROSITE" id="PS50199">
    <property type="entry name" value="ZF_RANBP2_2"/>
    <property type="match status" value="1"/>
</dbReference>
<protein>
    <submittedName>
        <fullName evidence="14">O-Glycosyl hydrolases family 17 protein</fullName>
    </submittedName>
</protein>
<evidence type="ECO:0000313" key="14">
    <source>
        <dbReference type="EMBL" id="GFZ01563.1"/>
    </source>
</evidence>
<keyword evidence="2" id="KW-0479">Metal-binding</keyword>
<comment type="subcellular location">
    <subcellularLocation>
        <location evidence="1">Nucleus</location>
    </subcellularLocation>
</comment>
<dbReference type="OrthoDB" id="430695at2759"/>
<dbReference type="PANTHER" id="PTHR12999:SF7">
    <property type="entry name" value="TRANSCRIPTION INITIATION FACTOR TFIID SUBUNIT 15B"/>
    <property type="match status" value="1"/>
</dbReference>
<feature type="compositionally biased region" description="Gly residues" evidence="11">
    <location>
        <begin position="219"/>
        <end position="241"/>
    </location>
</feature>
<dbReference type="Pfam" id="PF00641">
    <property type="entry name" value="Zn_ribbon_RanBP"/>
    <property type="match status" value="1"/>
</dbReference>
<dbReference type="EMBL" id="BJWL01000015">
    <property type="protein sequence ID" value="GFZ01563.1"/>
    <property type="molecule type" value="Genomic_DNA"/>
</dbReference>
<gene>
    <name evidence="14" type="ORF">Acr_15g0001720</name>
</gene>
<dbReference type="Gene3D" id="4.10.1060.10">
    <property type="entry name" value="Zinc finger, RanBP2-type"/>
    <property type="match status" value="1"/>
</dbReference>
<feature type="compositionally biased region" description="Gly residues" evidence="11">
    <location>
        <begin position="309"/>
        <end position="320"/>
    </location>
</feature>
<feature type="region of interest" description="Disordered" evidence="11">
    <location>
        <begin position="63"/>
        <end position="85"/>
    </location>
</feature>
<evidence type="ECO:0000313" key="15">
    <source>
        <dbReference type="Proteomes" id="UP000585474"/>
    </source>
</evidence>
<evidence type="ECO:0000256" key="8">
    <source>
        <dbReference type="ARBA" id="ARBA00061442"/>
    </source>
</evidence>
<dbReference type="InterPro" id="IPR000504">
    <property type="entry name" value="RRM_dom"/>
</dbReference>
<dbReference type="Gene3D" id="3.30.70.330">
    <property type="match status" value="1"/>
</dbReference>
<feature type="region of interest" description="Disordered" evidence="11">
    <location>
        <begin position="219"/>
        <end position="243"/>
    </location>
</feature>
<dbReference type="SMART" id="SM00547">
    <property type="entry name" value="ZnF_RBZ"/>
    <property type="match status" value="1"/>
</dbReference>
<feature type="domain" description="RRM" evidence="12">
    <location>
        <begin position="440"/>
        <end position="483"/>
    </location>
</feature>
<dbReference type="InterPro" id="IPR035979">
    <property type="entry name" value="RBD_domain_sf"/>
</dbReference>
<proteinExistence type="inferred from homology"/>
<evidence type="ECO:0000256" key="9">
    <source>
        <dbReference type="PROSITE-ProRule" id="PRU00176"/>
    </source>
</evidence>
<keyword evidence="14" id="KW-0378">Hydrolase</keyword>
<accession>A0A7J0FSA5</accession>
<feature type="compositionally biased region" description="Gly residues" evidence="11">
    <location>
        <begin position="276"/>
        <end position="301"/>
    </location>
</feature>
<dbReference type="FunFam" id="4.10.1060.10:FF:000008">
    <property type="entry name" value="TATA-binding protein-associated factor 2N isoform X1"/>
    <property type="match status" value="1"/>
</dbReference>
<organism evidence="14 15">
    <name type="scientific">Actinidia rufa</name>
    <dbReference type="NCBI Taxonomy" id="165716"/>
    <lineage>
        <taxon>Eukaryota</taxon>
        <taxon>Viridiplantae</taxon>
        <taxon>Streptophyta</taxon>
        <taxon>Embryophyta</taxon>
        <taxon>Tracheophyta</taxon>
        <taxon>Spermatophyta</taxon>
        <taxon>Magnoliopsida</taxon>
        <taxon>eudicotyledons</taxon>
        <taxon>Gunneridae</taxon>
        <taxon>Pentapetalae</taxon>
        <taxon>asterids</taxon>
        <taxon>Ericales</taxon>
        <taxon>Actinidiaceae</taxon>
        <taxon>Actinidia</taxon>
    </lineage>
</organism>
<evidence type="ECO:0000256" key="2">
    <source>
        <dbReference type="ARBA" id="ARBA00022723"/>
    </source>
</evidence>
<keyword evidence="15" id="KW-1185">Reference proteome</keyword>
<keyword evidence="6" id="KW-0539">Nucleus</keyword>
<dbReference type="PROSITE" id="PS50102">
    <property type="entry name" value="RRM"/>
    <property type="match status" value="1"/>
</dbReference>
<evidence type="ECO:0000256" key="10">
    <source>
        <dbReference type="PROSITE-ProRule" id="PRU00322"/>
    </source>
</evidence>
<reference evidence="14 15" key="1">
    <citation type="submission" date="2019-07" db="EMBL/GenBank/DDBJ databases">
        <title>De Novo Assembly of kiwifruit Actinidia rufa.</title>
        <authorList>
            <person name="Sugita-Konishi S."/>
            <person name="Sato K."/>
            <person name="Mori E."/>
            <person name="Abe Y."/>
            <person name="Kisaki G."/>
            <person name="Hamano K."/>
            <person name="Suezawa K."/>
            <person name="Otani M."/>
            <person name="Fukuda T."/>
            <person name="Manabe T."/>
            <person name="Gomi K."/>
            <person name="Tabuchi M."/>
            <person name="Akimitsu K."/>
            <person name="Kataoka I."/>
        </authorList>
    </citation>
    <scope>NUCLEOTIDE SEQUENCE [LARGE SCALE GENOMIC DNA]</scope>
    <source>
        <strain evidence="15">cv. Fuchu</strain>
    </source>
</reference>
<evidence type="ECO:0000256" key="5">
    <source>
        <dbReference type="ARBA" id="ARBA00022884"/>
    </source>
</evidence>
<dbReference type="PROSITE" id="PS01358">
    <property type="entry name" value="ZF_RANBP2_1"/>
    <property type="match status" value="1"/>
</dbReference>
<evidence type="ECO:0000256" key="4">
    <source>
        <dbReference type="ARBA" id="ARBA00022833"/>
    </source>
</evidence>
<dbReference type="SUPFAM" id="SSF54928">
    <property type="entry name" value="RNA-binding domain, RBD"/>
    <property type="match status" value="1"/>
</dbReference>
<dbReference type="Proteomes" id="UP000585474">
    <property type="component" value="Unassembled WGS sequence"/>
</dbReference>
<dbReference type="PANTHER" id="PTHR12999">
    <property type="entry name" value="ZINC FINGER RAN-BINDING DOMAIN-CONTAINING PROTEIN 2 ZRANB2-RELATED"/>
    <property type="match status" value="1"/>
</dbReference>
<feature type="domain" description="RanBP2-type" evidence="13">
    <location>
        <begin position="242"/>
        <end position="273"/>
    </location>
</feature>
<dbReference type="Pfam" id="PF00076">
    <property type="entry name" value="RRM_1"/>
    <property type="match status" value="1"/>
</dbReference>
<keyword evidence="5 9" id="KW-0694">RNA-binding</keyword>
<dbReference type="SUPFAM" id="SSF90209">
    <property type="entry name" value="Ran binding protein zinc finger-like"/>
    <property type="match status" value="1"/>
</dbReference>
<comment type="function">
    <text evidence="7">TAFs are components of the transcription factor IID (TFIID) complex that is essential for mediating regulation of RNA polymerase transcription.</text>
</comment>
<name>A0A7J0FSA5_9ERIC</name>
<sequence length="602" mass="62385">MRSTRTRSHWVVLWYNRKYTSLALLREKKHNGSGSHTLGMGSIHLGRGGELGRRHIAPAAAAQGGGALEVQQRHQGQALRLRPPRPPISVRLQHLRHRGHPQFDAQNDRNLNSSKKVAESWVHDNLTRYLPSGGSGVRIDWVHDNLTRYFPDGGDGPVIPPAGGGFGGSGGGNYSSRGGGYGGSGGYGGNSGGGYGRGGYGTGGGRGCGGYNGNSQNRGGGYQGGDHSGRGGGGGRGGGSGKEGDWHCPNPSCGNLNFARRVECNKCGTSSPADGGDSGGGGNYRGGSGGGPAGNRGGRGGNYDDGHGGGRGGPYGGNQGRGDDGYGQVSPIAPPSYGGSGGNYPPPQTLMVGTLLMERMQFLHLQAIGAPNSCPPSYGASGGYGSDGRNGGRCGGPARYDGGYGSASQNSGVGYTSSSVEAPVKVKQCDGNCGDSCVNSRIYISNLPPDVTTDELRELFGGIGQVMTLGVISVAMAEMSAPKAPPAYGTRTKKTPRTQDKAGYVRPYLVFPIQFSLVGIPHEPQVDVARDDMTVLKFTCYDFTSRVWEGAVVEVVMGVVETDAETITGMVVDLVQTEIIMVETVLARIEVQRSNLCASYCG</sequence>
<keyword evidence="4" id="KW-0862">Zinc</keyword>
<evidence type="ECO:0000256" key="7">
    <source>
        <dbReference type="ARBA" id="ARBA00058775"/>
    </source>
</evidence>
<dbReference type="AlphaFoldDB" id="A0A7J0FSA5"/>
<dbReference type="InterPro" id="IPR001876">
    <property type="entry name" value="Znf_RanBP2"/>
</dbReference>
<evidence type="ECO:0000256" key="11">
    <source>
        <dbReference type="SAM" id="MobiDB-lite"/>
    </source>
</evidence>
<comment type="similarity">
    <text evidence="8">Belongs to the TAF15 family.</text>
</comment>
<dbReference type="GO" id="GO:0016787">
    <property type="term" value="F:hydrolase activity"/>
    <property type="evidence" value="ECO:0007669"/>
    <property type="project" value="UniProtKB-KW"/>
</dbReference>
<evidence type="ECO:0000256" key="1">
    <source>
        <dbReference type="ARBA" id="ARBA00004123"/>
    </source>
</evidence>
<dbReference type="InterPro" id="IPR012677">
    <property type="entry name" value="Nucleotide-bd_a/b_plait_sf"/>
</dbReference>
<feature type="region of interest" description="Disordered" evidence="11">
    <location>
        <begin position="269"/>
        <end position="345"/>
    </location>
</feature>
<keyword evidence="3 10" id="KW-0863">Zinc-finger</keyword>
<evidence type="ECO:0000256" key="3">
    <source>
        <dbReference type="ARBA" id="ARBA00022771"/>
    </source>
</evidence>
<dbReference type="GO" id="GO:0008270">
    <property type="term" value="F:zinc ion binding"/>
    <property type="evidence" value="ECO:0007669"/>
    <property type="project" value="UniProtKB-KW"/>
</dbReference>
<comment type="caution">
    <text evidence="14">The sequence shown here is derived from an EMBL/GenBank/DDBJ whole genome shotgun (WGS) entry which is preliminary data.</text>
</comment>
<evidence type="ECO:0000256" key="6">
    <source>
        <dbReference type="ARBA" id="ARBA00023242"/>
    </source>
</evidence>